<dbReference type="SUPFAM" id="SSF56300">
    <property type="entry name" value="Metallo-dependent phosphatases"/>
    <property type="match status" value="1"/>
</dbReference>
<organism evidence="7 8">
    <name type="scientific">Gryllus longicercus</name>
    <dbReference type="NCBI Taxonomy" id="2509291"/>
    <lineage>
        <taxon>Eukaryota</taxon>
        <taxon>Metazoa</taxon>
        <taxon>Ecdysozoa</taxon>
        <taxon>Arthropoda</taxon>
        <taxon>Hexapoda</taxon>
        <taxon>Insecta</taxon>
        <taxon>Pterygota</taxon>
        <taxon>Neoptera</taxon>
        <taxon>Polyneoptera</taxon>
        <taxon>Orthoptera</taxon>
        <taxon>Ensifera</taxon>
        <taxon>Gryllidea</taxon>
        <taxon>Grylloidea</taxon>
        <taxon>Gryllidae</taxon>
        <taxon>Gryllinae</taxon>
        <taxon>Gryllus</taxon>
    </lineage>
</organism>
<dbReference type="GO" id="GO:0005783">
    <property type="term" value="C:endoplasmic reticulum"/>
    <property type="evidence" value="ECO:0007669"/>
    <property type="project" value="TreeGrafter"/>
</dbReference>
<dbReference type="GO" id="GO:0016787">
    <property type="term" value="F:hydrolase activity"/>
    <property type="evidence" value="ECO:0007669"/>
    <property type="project" value="InterPro"/>
</dbReference>
<evidence type="ECO:0000256" key="1">
    <source>
        <dbReference type="ARBA" id="ARBA00004141"/>
    </source>
</evidence>
<keyword evidence="2 5" id="KW-0812">Transmembrane</keyword>
<dbReference type="Proteomes" id="UP001378592">
    <property type="component" value="Unassembled WGS sequence"/>
</dbReference>
<reference evidence="7 8" key="1">
    <citation type="submission" date="2024-03" db="EMBL/GenBank/DDBJ databases">
        <title>The genome assembly and annotation of the cricket Gryllus longicercus Weissman &amp; Gray.</title>
        <authorList>
            <person name="Szrajer S."/>
            <person name="Gray D."/>
            <person name="Ylla G."/>
        </authorList>
    </citation>
    <scope>NUCLEOTIDE SEQUENCE [LARGE SCALE GENOMIC DNA]</scope>
    <source>
        <strain evidence="7">DAG 2021-001</strain>
        <tissue evidence="7">Whole body minus gut</tissue>
    </source>
</reference>
<feature type="domain" description="Calcineurin-like phosphoesterase" evidence="6">
    <location>
        <begin position="49"/>
        <end position="234"/>
    </location>
</feature>
<evidence type="ECO:0000313" key="7">
    <source>
        <dbReference type="EMBL" id="KAK7864585.1"/>
    </source>
</evidence>
<comment type="subcellular location">
    <subcellularLocation>
        <location evidence="1">Membrane</location>
        <topology evidence="1">Multi-pass membrane protein</topology>
    </subcellularLocation>
</comment>
<evidence type="ECO:0000256" key="3">
    <source>
        <dbReference type="ARBA" id="ARBA00022989"/>
    </source>
</evidence>
<accession>A0AAN9Z7G3</accession>
<dbReference type="Pfam" id="PF00149">
    <property type="entry name" value="Metallophos"/>
    <property type="match status" value="1"/>
</dbReference>
<dbReference type="GO" id="GO:0016020">
    <property type="term" value="C:membrane"/>
    <property type="evidence" value="ECO:0007669"/>
    <property type="project" value="UniProtKB-SubCell"/>
</dbReference>
<dbReference type="AlphaFoldDB" id="A0AAN9Z7G3"/>
<feature type="transmembrane region" description="Helical" evidence="5">
    <location>
        <begin position="12"/>
        <end position="30"/>
    </location>
</feature>
<keyword evidence="8" id="KW-1185">Reference proteome</keyword>
<feature type="transmembrane region" description="Helical" evidence="5">
    <location>
        <begin position="315"/>
        <end position="341"/>
    </location>
</feature>
<dbReference type="EMBL" id="JAZDUA010000199">
    <property type="protein sequence ID" value="KAK7864585.1"/>
    <property type="molecule type" value="Genomic_DNA"/>
</dbReference>
<evidence type="ECO:0000256" key="5">
    <source>
        <dbReference type="SAM" id="Phobius"/>
    </source>
</evidence>
<dbReference type="PANTHER" id="PTHR13315:SF4">
    <property type="entry name" value="METALLOPHOSPHOESTERASE, ISOFORM E"/>
    <property type="match status" value="1"/>
</dbReference>
<dbReference type="GO" id="GO:0006506">
    <property type="term" value="P:GPI anchor biosynthetic process"/>
    <property type="evidence" value="ECO:0007669"/>
    <property type="project" value="InterPro"/>
</dbReference>
<name>A0AAN9Z7G3_9ORTH</name>
<keyword evidence="4 5" id="KW-0472">Membrane</keyword>
<sequence>MPAIHRSKTKIVLLFLGTLIFYNEFLSYFLQSIFKWPAVSCDGRPECVKILLVADPQIIGEQFEPGFPLGTLARWDCDRYLSKTFHHVVSHVNPDVVAFLGDIMDEGSIASKEEYIRYSRRFFNIFQTNVLMQYIYLPGDNDIGGEDDDRLTNDKLKRYDKTFSQAESFRIKSVDIYKVNRLTFSMPRNLTATGGNRTNIVLTHLPLLFLPNQFVHKVVKQLRPQIIFSAHDHKSLHTSIETDLKRDEQFVEMLLPSGGPMWQFQLSKTVIHEIMVPTCSYRMGVADVGYGVALIDNSGSMTYTVLWLPSRFSQLGAYVGMFLVFILYWSSYTFCCICSHIRKKMTVSKYIV</sequence>
<dbReference type="Gene3D" id="3.60.21.10">
    <property type="match status" value="1"/>
</dbReference>
<protein>
    <recommendedName>
        <fullName evidence="6">Calcineurin-like phosphoesterase domain-containing protein</fullName>
    </recommendedName>
</protein>
<gene>
    <name evidence="7" type="ORF">R5R35_003177</name>
</gene>
<evidence type="ECO:0000256" key="4">
    <source>
        <dbReference type="ARBA" id="ARBA00023136"/>
    </source>
</evidence>
<evidence type="ECO:0000256" key="2">
    <source>
        <dbReference type="ARBA" id="ARBA00022692"/>
    </source>
</evidence>
<dbReference type="InterPro" id="IPR029052">
    <property type="entry name" value="Metallo-depent_PP-like"/>
</dbReference>
<keyword evidence="3 5" id="KW-1133">Transmembrane helix</keyword>
<evidence type="ECO:0000259" key="6">
    <source>
        <dbReference type="Pfam" id="PF00149"/>
    </source>
</evidence>
<evidence type="ECO:0000313" key="8">
    <source>
        <dbReference type="Proteomes" id="UP001378592"/>
    </source>
</evidence>
<comment type="caution">
    <text evidence="7">The sequence shown here is derived from an EMBL/GenBank/DDBJ whole genome shotgun (WGS) entry which is preliminary data.</text>
</comment>
<dbReference type="InterPro" id="IPR033308">
    <property type="entry name" value="PGAP5/Cdc1/Ted1"/>
</dbReference>
<dbReference type="PANTHER" id="PTHR13315">
    <property type="entry name" value="METALLO PHOSPHOESTERASE RELATED"/>
    <property type="match status" value="1"/>
</dbReference>
<proteinExistence type="predicted"/>
<dbReference type="InterPro" id="IPR004843">
    <property type="entry name" value="Calcineurin-like_PHP"/>
</dbReference>